<reference evidence="3 4" key="1">
    <citation type="submission" date="2016-11" db="EMBL/GenBank/DDBJ databases">
        <authorList>
            <person name="Jaros S."/>
            <person name="Januszkiewicz K."/>
            <person name="Wedrychowicz H."/>
        </authorList>
    </citation>
    <scope>NUCLEOTIDE SEQUENCE [LARGE SCALE GENOMIC DNA]</scope>
    <source>
        <strain evidence="3 4">DSM 14809</strain>
    </source>
</reference>
<dbReference type="SUPFAM" id="SSF51126">
    <property type="entry name" value="Pectin lyase-like"/>
    <property type="match status" value="1"/>
</dbReference>
<dbReference type="InterPro" id="IPR039448">
    <property type="entry name" value="Beta_helix"/>
</dbReference>
<evidence type="ECO:0000313" key="3">
    <source>
        <dbReference type="EMBL" id="SHJ70071.1"/>
    </source>
</evidence>
<feature type="signal peptide" evidence="1">
    <location>
        <begin position="1"/>
        <end position="25"/>
    </location>
</feature>
<feature type="chain" id="PRO_5038751711" description="Right handed beta helix domain-containing protein" evidence="1">
    <location>
        <begin position="26"/>
        <end position="451"/>
    </location>
</feature>
<feature type="domain" description="Right handed beta helix" evidence="2">
    <location>
        <begin position="135"/>
        <end position="329"/>
    </location>
</feature>
<keyword evidence="1" id="KW-0732">Signal</keyword>
<evidence type="ECO:0000256" key="1">
    <source>
        <dbReference type="SAM" id="SignalP"/>
    </source>
</evidence>
<dbReference type="SMART" id="SM00710">
    <property type="entry name" value="PbH1"/>
    <property type="match status" value="9"/>
</dbReference>
<dbReference type="InterPro" id="IPR006626">
    <property type="entry name" value="PbH1"/>
</dbReference>
<dbReference type="EMBL" id="FQYQ01000042">
    <property type="protein sequence ID" value="SHJ70071.1"/>
    <property type="molecule type" value="Genomic_DNA"/>
</dbReference>
<dbReference type="Pfam" id="PF13229">
    <property type="entry name" value="Beta_helix"/>
    <property type="match status" value="1"/>
</dbReference>
<evidence type="ECO:0000259" key="2">
    <source>
        <dbReference type="Pfam" id="PF13229"/>
    </source>
</evidence>
<sequence>MKKRLLLFSLILVAFIALGSTSIIAEAKSSPKVIEVGKDTKTISEAIEKAASGDTILVPARVYKEQISINPDKSGITVKGENGTVLDGSDIRPGRNTGSMVYINAANVTIENLEITGLYINKPSDKVAPIGIEVAEASCNVTISRCKIHDMGCKYKEYSEDYNAHGILVSSNPDDNKHPISNVDILNCELYNLSLGQSETIAINGFIKGFEISGNYIHDCDNIGIDAIGYEHSTKNKNDTAKRGSIHDNTIVNISSDPETNVTYDSKCAGGIYVDGGQDIDIYDNFVMNCDIGIEVSCEHKGKNTRDINVTNNTLVNNDGYAGISIGGADRRNGSAVDCRFSRNTVLNAENSCVVVQNASDSTNIVENNLFIAANDAKIYSETLGRRSHGNTIKDNLANKNIQTGSNNQVITIDSVVVDDKNQVVTVETDAFITNNSSDSTILPGGVEEEE</sequence>
<dbReference type="RefSeq" id="WP_072919664.1">
    <property type="nucleotide sequence ID" value="NZ_FQYQ01000042.1"/>
</dbReference>
<dbReference type="Proteomes" id="UP000184185">
    <property type="component" value="Unassembled WGS sequence"/>
</dbReference>
<protein>
    <recommendedName>
        <fullName evidence="2">Right handed beta helix domain-containing protein</fullName>
    </recommendedName>
</protein>
<proteinExistence type="predicted"/>
<dbReference type="Gene3D" id="2.160.20.10">
    <property type="entry name" value="Single-stranded right-handed beta-helix, Pectin lyase-like"/>
    <property type="match status" value="1"/>
</dbReference>
<organism evidence="3 4">
    <name type="scientific">Pseudobutyrivibrio xylanivorans DSM 14809</name>
    <dbReference type="NCBI Taxonomy" id="1123012"/>
    <lineage>
        <taxon>Bacteria</taxon>
        <taxon>Bacillati</taxon>
        <taxon>Bacillota</taxon>
        <taxon>Clostridia</taxon>
        <taxon>Lachnospirales</taxon>
        <taxon>Lachnospiraceae</taxon>
        <taxon>Pseudobutyrivibrio</taxon>
    </lineage>
</organism>
<dbReference type="InterPro" id="IPR011050">
    <property type="entry name" value="Pectin_lyase_fold/virulence"/>
</dbReference>
<evidence type="ECO:0000313" key="4">
    <source>
        <dbReference type="Proteomes" id="UP000184185"/>
    </source>
</evidence>
<keyword evidence="4" id="KW-1185">Reference proteome</keyword>
<dbReference type="AlphaFoldDB" id="A0A1M6LFP7"/>
<gene>
    <name evidence="3" type="ORF">SAMN02745725_03099</name>
</gene>
<name>A0A1M6LFP7_PSEXY</name>
<accession>A0A1M6LFP7</accession>
<dbReference type="OrthoDB" id="9795486at2"/>
<dbReference type="InterPro" id="IPR012334">
    <property type="entry name" value="Pectin_lyas_fold"/>
</dbReference>
<dbReference type="STRING" id="185007.SAMN02910350_02075"/>